<keyword evidence="1" id="KW-0472">Membrane</keyword>
<dbReference type="InterPro" id="IPR032418">
    <property type="entry name" value="E1_FCCH"/>
</dbReference>
<dbReference type="InterPro" id="IPR036465">
    <property type="entry name" value="vWFA_dom_sf"/>
</dbReference>
<dbReference type="InterPro" id="IPR028087">
    <property type="entry name" value="Tad_N"/>
</dbReference>
<dbReference type="SUPFAM" id="SSF53300">
    <property type="entry name" value="vWA-like"/>
    <property type="match status" value="1"/>
</dbReference>
<protein>
    <submittedName>
        <fullName evidence="4">Pilus assembly protein</fullName>
    </submittedName>
</protein>
<feature type="domain" description="Ubiquitin-activating enzyme E1 FCCH" evidence="3">
    <location>
        <begin position="307"/>
        <end position="365"/>
    </location>
</feature>
<reference evidence="4 5" key="1">
    <citation type="submission" date="2019-03" db="EMBL/GenBank/DDBJ databases">
        <title>Draft genome of Brevundimonas sp. a heavy metal resistant soil bacteria.</title>
        <authorList>
            <person name="Soto J."/>
        </authorList>
    </citation>
    <scope>NUCLEOTIDE SEQUENCE [LARGE SCALE GENOMIC DNA]</scope>
    <source>
        <strain evidence="4 5">B-10</strain>
    </source>
</reference>
<gene>
    <name evidence="4" type="ORF">EGY25_06610</name>
</gene>
<sequence length="629" mass="67074">MVQGLRGLAARLSSDRGGNVVMIFALVMPALIMITLGGIDISRITTIKARVQDALDAAALAAARSPYTTPEELKGVALIALEANLRNSAAEYVDSDLSIVLTDEQVVVADLRVQVKTLVANVILPPYGKILDDTLPVSVHSEVNRSSKNVEVALVLDITGSMKGAPLTSLKAAAKKLVSIVVQDAQEPYSSRVALIPYSVGVNVGTYAEKVRGPLQGPTAISAADWADASKSISQISSGNITSSNHGLKVNDYVWISGVNNASQGLNDKVHRVESINGNKFRLAGYSGGGANGSFRRCWTATCDIVVTSTAHTLSTGDFVTISGVQGMTTLNTGRNNLYFQITRISADQFSVSLSGPGQSQYRSGTGTVQCGYDGCGQRYFINRYNMIRTLSSSNCVSERLWTTMERGHLIPTDIKPDKDNWVGRNYPTSGNRCPSNEITPLTDQVETGNGISGLNDLIDSYEAVGSTAGQIGIEWGWYAVSPKFKSFWPSESAANDYDPSKTLKAVVLMTDGEFNNPYCQGVISRGAPTDGSAGDANYQIGCNAPNGNPFTQAVALCDQMKKDDIIIYTVGFNLSSSKGGSGIDTAREVMESCATTTADHFFTPSSPSDLEDAFADIGRAITRLRISR</sequence>
<name>A0A4Y9RS74_9CAUL</name>
<dbReference type="InterPro" id="IPR042302">
    <property type="entry name" value="E1_FCCH_sf"/>
</dbReference>
<dbReference type="Pfam" id="PF16190">
    <property type="entry name" value="E1_FCCH"/>
    <property type="match status" value="1"/>
</dbReference>
<organism evidence="4 5">
    <name type="scientific">Brevundimonas intermedia</name>
    <dbReference type="NCBI Taxonomy" id="74315"/>
    <lineage>
        <taxon>Bacteria</taxon>
        <taxon>Pseudomonadati</taxon>
        <taxon>Pseudomonadota</taxon>
        <taxon>Alphaproteobacteria</taxon>
        <taxon>Caulobacterales</taxon>
        <taxon>Caulobacteraceae</taxon>
        <taxon>Brevundimonas</taxon>
    </lineage>
</organism>
<keyword evidence="1" id="KW-0812">Transmembrane</keyword>
<evidence type="ECO:0000259" key="3">
    <source>
        <dbReference type="Pfam" id="PF16190"/>
    </source>
</evidence>
<dbReference type="RefSeq" id="WP_135194236.1">
    <property type="nucleotide sequence ID" value="NZ_SPVH01000006.1"/>
</dbReference>
<feature type="transmembrane region" description="Helical" evidence="1">
    <location>
        <begin position="20"/>
        <end position="39"/>
    </location>
</feature>
<dbReference type="Proteomes" id="UP000298216">
    <property type="component" value="Unassembled WGS sequence"/>
</dbReference>
<evidence type="ECO:0000313" key="4">
    <source>
        <dbReference type="EMBL" id="TFW11742.1"/>
    </source>
</evidence>
<evidence type="ECO:0000256" key="1">
    <source>
        <dbReference type="SAM" id="Phobius"/>
    </source>
</evidence>
<dbReference type="Gene3D" id="2.40.30.180">
    <property type="entry name" value="Ubiquitin-activating enzyme E1, FCCH domain"/>
    <property type="match status" value="1"/>
</dbReference>
<evidence type="ECO:0000313" key="5">
    <source>
        <dbReference type="Proteomes" id="UP000298216"/>
    </source>
</evidence>
<keyword evidence="1" id="KW-1133">Transmembrane helix</keyword>
<accession>A0A4Y9RS74</accession>
<proteinExistence type="predicted"/>
<feature type="domain" description="Putative Flp pilus-assembly TadG-like N-terminal" evidence="2">
    <location>
        <begin position="18"/>
        <end position="64"/>
    </location>
</feature>
<dbReference type="Pfam" id="PF13400">
    <property type="entry name" value="Tad"/>
    <property type="match status" value="1"/>
</dbReference>
<dbReference type="EMBL" id="SPVH01000006">
    <property type="protein sequence ID" value="TFW11742.1"/>
    <property type="molecule type" value="Genomic_DNA"/>
</dbReference>
<evidence type="ECO:0000259" key="2">
    <source>
        <dbReference type="Pfam" id="PF13400"/>
    </source>
</evidence>
<keyword evidence="5" id="KW-1185">Reference proteome</keyword>
<dbReference type="AlphaFoldDB" id="A0A4Y9RS74"/>
<dbReference type="OrthoDB" id="7522752at2"/>
<comment type="caution">
    <text evidence="4">The sequence shown here is derived from an EMBL/GenBank/DDBJ whole genome shotgun (WGS) entry which is preliminary data.</text>
</comment>
<dbReference type="Gene3D" id="3.40.50.410">
    <property type="entry name" value="von Willebrand factor, type A domain"/>
    <property type="match status" value="2"/>
</dbReference>